<dbReference type="Proteomes" id="UP000035265">
    <property type="component" value="Unassembled WGS sequence"/>
</dbReference>
<dbReference type="InterPro" id="IPR029479">
    <property type="entry name" value="Nitroreductase"/>
</dbReference>
<protein>
    <submittedName>
        <fullName evidence="2">Malonic semialdehyde reductase</fullName>
    </submittedName>
</protein>
<sequence>MSTDTLAPESLQIDETTADRLFREARTTAQFTDAEVTDEQLAAVYDLVKWGPTAMNTVPLRILAVRTPEARERLVAHMNDGNKERVANAPLSLVVAYDPAFHEHLDTLFPHVPGMRDNLHGVPEVRDGMARDNAHIQAGYLVVGLRAAGLAAGPMNGMDRAGIDAEFFADNGWKSMLVINVGVADGVGTPYPRSPRLAPEQAIATV</sequence>
<dbReference type="EMBL" id="JNBQ01000013">
    <property type="protein sequence ID" value="KLN34491.1"/>
    <property type="molecule type" value="Genomic_DNA"/>
</dbReference>
<dbReference type="InterPro" id="IPR050461">
    <property type="entry name" value="Nitroreductase_HadB/RutE"/>
</dbReference>
<dbReference type="Pfam" id="PF00881">
    <property type="entry name" value="Nitroreductase"/>
    <property type="match status" value="1"/>
</dbReference>
<gene>
    <name evidence="2" type="ORF">FB00_11670</name>
</gene>
<dbReference type="STRING" id="264251.FB00_11670"/>
<dbReference type="Gene3D" id="3.40.109.10">
    <property type="entry name" value="NADH Oxidase"/>
    <property type="match status" value="1"/>
</dbReference>
<dbReference type="PANTHER" id="PTHR43543">
    <property type="entry name" value="MALONIC SEMIALDEHYDE REDUCTASE RUTE-RELATED"/>
    <property type="match status" value="1"/>
</dbReference>
<dbReference type="GO" id="GO:0016491">
    <property type="term" value="F:oxidoreductase activity"/>
    <property type="evidence" value="ECO:0007669"/>
    <property type="project" value="InterPro"/>
</dbReference>
<evidence type="ECO:0000259" key="1">
    <source>
        <dbReference type="Pfam" id="PF00881"/>
    </source>
</evidence>
<keyword evidence="3" id="KW-1185">Reference proteome</keyword>
<dbReference type="AlphaFoldDB" id="A0A0H2KLZ4"/>
<dbReference type="PANTHER" id="PTHR43543:SF1">
    <property type="entry name" value="MALONIC SEMIALDEHYDE REDUCTASE RUTE-RELATED"/>
    <property type="match status" value="1"/>
</dbReference>
<comment type="caution">
    <text evidence="2">The sequence shown here is derived from an EMBL/GenBank/DDBJ whole genome shotgun (WGS) entry which is preliminary data.</text>
</comment>
<feature type="domain" description="Nitroreductase" evidence="1">
    <location>
        <begin position="24"/>
        <end position="182"/>
    </location>
</feature>
<dbReference type="InterPro" id="IPR000415">
    <property type="entry name" value="Nitroreductase-like"/>
</dbReference>
<dbReference type="NCBIfam" id="NF003768">
    <property type="entry name" value="PRK05365.1"/>
    <property type="match status" value="1"/>
</dbReference>
<evidence type="ECO:0000313" key="2">
    <source>
        <dbReference type="EMBL" id="KLN34491.1"/>
    </source>
</evidence>
<dbReference type="RefSeq" id="WP_052877610.1">
    <property type="nucleotide sequence ID" value="NZ_JNBQ01000013.1"/>
</dbReference>
<evidence type="ECO:0000313" key="3">
    <source>
        <dbReference type="Proteomes" id="UP000035265"/>
    </source>
</evidence>
<accession>A0A0H2KLZ4</accession>
<reference evidence="2 3" key="1">
    <citation type="submission" date="2014-05" db="EMBL/GenBank/DDBJ databases">
        <title>Cellulosimicrobium funkei U11 genome.</title>
        <authorList>
            <person name="Hu C."/>
            <person name="Gong Y."/>
            <person name="Wan W."/>
            <person name="Jiang M."/>
        </authorList>
    </citation>
    <scope>NUCLEOTIDE SEQUENCE [LARGE SCALE GENOMIC DNA]</scope>
    <source>
        <strain evidence="2 3">U11</strain>
    </source>
</reference>
<dbReference type="PATRIC" id="fig|264251.5.peg.2373"/>
<organism evidence="2 3">
    <name type="scientific">Cellulosimicrobium funkei</name>
    <dbReference type="NCBI Taxonomy" id="264251"/>
    <lineage>
        <taxon>Bacteria</taxon>
        <taxon>Bacillati</taxon>
        <taxon>Actinomycetota</taxon>
        <taxon>Actinomycetes</taxon>
        <taxon>Micrococcales</taxon>
        <taxon>Promicromonosporaceae</taxon>
        <taxon>Cellulosimicrobium</taxon>
    </lineage>
</organism>
<proteinExistence type="predicted"/>
<dbReference type="SUPFAM" id="SSF55469">
    <property type="entry name" value="FMN-dependent nitroreductase-like"/>
    <property type="match status" value="1"/>
</dbReference>
<name>A0A0H2KLZ4_9MICO</name>